<evidence type="ECO:0000313" key="1">
    <source>
        <dbReference type="EMBL" id="VAW37999.1"/>
    </source>
</evidence>
<organism evidence="1">
    <name type="scientific">hydrothermal vent metagenome</name>
    <dbReference type="NCBI Taxonomy" id="652676"/>
    <lineage>
        <taxon>unclassified sequences</taxon>
        <taxon>metagenomes</taxon>
        <taxon>ecological metagenomes</taxon>
    </lineage>
</organism>
<dbReference type="AlphaFoldDB" id="A0A3B0VMC9"/>
<sequence>MDVRLRLGDSPAGKRLHFICDRSQADRVERVVIYAEGKVLAREDGAGGTVFMVEKT</sequence>
<protein>
    <submittedName>
        <fullName evidence="1">Uncharacterized protein</fullName>
    </submittedName>
</protein>
<reference evidence="1" key="1">
    <citation type="submission" date="2018-06" db="EMBL/GenBank/DDBJ databases">
        <authorList>
            <person name="Zhirakovskaya E."/>
        </authorList>
    </citation>
    <scope>NUCLEOTIDE SEQUENCE</scope>
</reference>
<dbReference type="EMBL" id="UOEY01000054">
    <property type="protein sequence ID" value="VAW37999.1"/>
    <property type="molecule type" value="Genomic_DNA"/>
</dbReference>
<name>A0A3B0VMC9_9ZZZZ</name>
<accession>A0A3B0VMC9</accession>
<gene>
    <name evidence="1" type="ORF">MNBD_DELTA04-165</name>
</gene>
<proteinExistence type="predicted"/>